<dbReference type="Gene3D" id="2.60.40.10">
    <property type="entry name" value="Immunoglobulins"/>
    <property type="match status" value="2"/>
</dbReference>
<dbReference type="InterPro" id="IPR032109">
    <property type="entry name" value="Big_3_5"/>
</dbReference>
<evidence type="ECO:0000313" key="2">
    <source>
        <dbReference type="EMBL" id="ATZ59416.1"/>
    </source>
</evidence>
<protein>
    <recommendedName>
        <fullName evidence="1">Bacterial Ig-like domain-containing protein</fullName>
    </recommendedName>
</protein>
<dbReference type="SMART" id="SM00710">
    <property type="entry name" value="PbH1"/>
    <property type="match status" value="8"/>
</dbReference>
<gene>
    <name evidence="2" type="ORF">BK798_02830</name>
</gene>
<dbReference type="GeneID" id="35118275"/>
<accession>A0A2H4U5P0</accession>
<name>A0A2H4U5P0_METSM</name>
<dbReference type="InterPro" id="IPR006626">
    <property type="entry name" value="PbH1"/>
</dbReference>
<reference evidence="2 3" key="1">
    <citation type="submission" date="2016-10" db="EMBL/GenBank/DDBJ databases">
        <authorList>
            <person name="Varghese N."/>
        </authorList>
    </citation>
    <scope>NUCLEOTIDE SEQUENCE [LARGE SCALE GENOMIC DNA]</scope>
    <source>
        <strain evidence="2 3">KB11</strain>
    </source>
</reference>
<dbReference type="Proteomes" id="UP000232133">
    <property type="component" value="Chromosome"/>
</dbReference>
<organism evidence="2 3">
    <name type="scientific">Methanobrevibacter smithii</name>
    <dbReference type="NCBI Taxonomy" id="2173"/>
    <lineage>
        <taxon>Archaea</taxon>
        <taxon>Methanobacteriati</taxon>
        <taxon>Methanobacteriota</taxon>
        <taxon>Methanomada group</taxon>
        <taxon>Methanobacteria</taxon>
        <taxon>Methanobacteriales</taxon>
        <taxon>Methanobacteriaceae</taxon>
        <taxon>Methanobrevibacter</taxon>
    </lineage>
</organism>
<evidence type="ECO:0000313" key="3">
    <source>
        <dbReference type="Proteomes" id="UP000232133"/>
    </source>
</evidence>
<dbReference type="Pfam" id="PF16640">
    <property type="entry name" value="Big_3_5"/>
    <property type="match status" value="1"/>
</dbReference>
<dbReference type="InterPro" id="IPR013783">
    <property type="entry name" value="Ig-like_fold"/>
</dbReference>
<proteinExistence type="predicted"/>
<evidence type="ECO:0000259" key="1">
    <source>
        <dbReference type="Pfam" id="PF16640"/>
    </source>
</evidence>
<dbReference type="RefSeq" id="WP_232724527.1">
    <property type="nucleotide sequence ID" value="NZ_CP017803.1"/>
</dbReference>
<dbReference type="EMBL" id="CP017803">
    <property type="protein sequence ID" value="ATZ59416.1"/>
    <property type="molecule type" value="Genomic_DNA"/>
</dbReference>
<sequence>MKFKKFILITMMFLVMLLVGAVSAVDDVNSTDNVFVDGTNDISCDLQNEYDDVEQVSNDYVIVDSSNYLNYFHGNGTLKENVDLCFMGNFSNLRFSSFVIDKSIGLDFNNANFNNIGFTLKANDLTLKNAVFNYDVSGGTVISLEGTSNVIIDNVTIDYKTSSDSNSYAVDLINSNNVQLLNNNIRYFTNVTNTNVYNYVIKVVGGSNNLVRGNKINAFLPLKDCDFSIPFPNTDIDLVAGVAVQSSNGFKFLNNELNVSVSARDSNLFYPTLDSFLMVESNNSVVAGNNIIELDSTTETGSANYLYGIDIYKLNNISIWNNTVKMNTNGGSIIVNGSGSAYPVQITGPINDCNIYNNTLITYNNGPNLGIYSQNFYGATYLNIYNNFINVTGSAALHNWALVSGMELQDTFDIVHDNIIYVTNNGAYADSNNIYGISYSQSTSSSHSFDVYNNTIFTNGNYAVYLNGVSNTNVTNNGLSAYIKTGNDAVYIAGSNNNINGNYNPNPTPNSDVLNLPILKANFRNEIISESENSEKIVYVAVNKNITADGGNGSIDNPFNTLKAVSNYIENNPHRNYIIYFMGGYYILQNDDYLYAGTTIKGYNVTIKPYNNEKVIIFNNNAGPSVLIDFTEVNRLNISDIYFEKVGVGNIQFGKYGTSYVDNCTFKDYNWGSSMFVARNKLIVTNCNFINISGSIFVQSLYSRTVKENVTMNYCNFIDITSSKWFQPRNNNFLNLNNCWFGYNNVNINNANVIVSNNALFSISENQIAPGLFEITGKLMWNDTTMDGIDKLGLKTVYLSSPSGNFSDNNPVLKNGTFTVIYKSDSTAHNITAVLDNEVQNLLFNEINMSVETSDIVYGENATVNVILPANVTGNVTVNVNNKNYTKNNVNGTVIFIISDLAVGTYNVAVSFVGDEAQGMATAVFEVYQLTPVLNITVNDIIEGENATVVITLPEDATGSVNVTAGDKSQIVTVVNGTAKVIFTSLPAGKYNITAIYSGDNKYAPANETVNFTVINNKITNLNISDIVMIYKDGTRMVAVLTDYKGNPIANATVYFTINGATYAKTTDANGTASLGLNLVSNVYIATISYNGSDMYDGVSKNITVTINPTILSEDISLMYMDGTSFVAKFLDKSGKALVNTKITFNINGVFYDKVTDADGMAKLGIRLRPDVYILTAYNPVTGEEKGFNINVKSLIESHDLTKYYLNESRYEVTLYNKDGSLAVNKTVTFNINGVFYTKTSDANGVASLGISLRPGEYIITTIFDGLSMGNKVTVLPTLVTHDLTMKYMDGSRFTVQTLDGQGKALSNQNVSFNVNGVFYYRTTDSNGMADLLIRLMPGEYIITSYCNDFQTGNTIKIA</sequence>
<feature type="domain" description="Bacterial Ig-like" evidence="1">
    <location>
        <begin position="944"/>
        <end position="1014"/>
    </location>
</feature>